<gene>
    <name evidence="2" type="ORF">PC113_g5245</name>
    <name evidence="3" type="ORF">PC118_g4545</name>
    <name evidence="4" type="ORF">PC129_g14762</name>
</gene>
<feature type="compositionally biased region" description="Basic residues" evidence="1">
    <location>
        <begin position="110"/>
        <end position="121"/>
    </location>
</feature>
<evidence type="ECO:0008006" key="6">
    <source>
        <dbReference type="Google" id="ProtNLM"/>
    </source>
</evidence>
<comment type="caution">
    <text evidence="2">The sequence shown here is derived from an EMBL/GenBank/DDBJ whole genome shotgun (WGS) entry which is preliminary data.</text>
</comment>
<dbReference type="Proteomes" id="UP000697107">
    <property type="component" value="Unassembled WGS sequence"/>
</dbReference>
<dbReference type="Proteomes" id="UP000760860">
    <property type="component" value="Unassembled WGS sequence"/>
</dbReference>
<sequence length="293" mass="32538">MRELTASLVGNPLHEHIKVTVFIDGLRMGPARPQLFRVQASTLEEAIQVALQEEYSHHQARTPASAWPGGSTPSANRTAPSGPVPMELGLAEQQDVRCYGRGRLGHMKRACPARGQRKRFPPRPLGLKGRWQKPRPRGQCAGGAHHGNVAPESLCTLKAEKGSGGLLVVHARVREYELPFRVLIDFGASKNFARRQAVASNSNKLADALRESTGKGTVSVQLADGKVITVPRIHMDLAVKLEDFDSSEQFTVLEMDKYDLILGMPWLEKHEPWIDWRGKQLVQAALQYPTEHW</sequence>
<reference evidence="2" key="1">
    <citation type="submission" date="2018-10" db="EMBL/GenBank/DDBJ databases">
        <title>Effector identification in a new, highly contiguous assembly of the strawberry crown rot pathogen Phytophthora cactorum.</title>
        <authorList>
            <person name="Armitage A.D."/>
            <person name="Nellist C.F."/>
            <person name="Bates H."/>
            <person name="Vickerstaff R.J."/>
            <person name="Harrison R.J."/>
        </authorList>
    </citation>
    <scope>NUCLEOTIDE SEQUENCE</scope>
    <source>
        <strain evidence="2">15-7</strain>
        <strain evidence="3">P415</strain>
        <strain evidence="4">P421</strain>
    </source>
</reference>
<accession>A0A8T0ZMR2</accession>
<dbReference type="EMBL" id="RCML01000086">
    <property type="protein sequence ID" value="KAG2992446.1"/>
    <property type="molecule type" value="Genomic_DNA"/>
</dbReference>
<feature type="region of interest" description="Disordered" evidence="1">
    <location>
        <begin position="110"/>
        <end position="145"/>
    </location>
</feature>
<dbReference type="Pfam" id="PF08284">
    <property type="entry name" value="RVP_2"/>
    <property type="match status" value="1"/>
</dbReference>
<dbReference type="PANTHER" id="PTHR15503:SF22">
    <property type="entry name" value="TRANSPOSON TY3-I GAG POLYPROTEIN"/>
    <property type="match status" value="1"/>
</dbReference>
<dbReference type="Gene3D" id="2.40.70.10">
    <property type="entry name" value="Acid Proteases"/>
    <property type="match status" value="1"/>
</dbReference>
<dbReference type="VEuPathDB" id="FungiDB:PC110_g10988"/>
<dbReference type="Proteomes" id="UP000735874">
    <property type="component" value="Unassembled WGS sequence"/>
</dbReference>
<dbReference type="CDD" id="cd00303">
    <property type="entry name" value="retropepsin_like"/>
    <property type="match status" value="1"/>
</dbReference>
<evidence type="ECO:0000313" key="3">
    <source>
        <dbReference type="EMBL" id="KAG2992446.1"/>
    </source>
</evidence>
<dbReference type="PANTHER" id="PTHR15503">
    <property type="entry name" value="LDOC1 RELATED"/>
    <property type="match status" value="1"/>
</dbReference>
<organism evidence="2 5">
    <name type="scientific">Phytophthora cactorum</name>
    <dbReference type="NCBI Taxonomy" id="29920"/>
    <lineage>
        <taxon>Eukaryota</taxon>
        <taxon>Sar</taxon>
        <taxon>Stramenopiles</taxon>
        <taxon>Oomycota</taxon>
        <taxon>Peronosporomycetes</taxon>
        <taxon>Peronosporales</taxon>
        <taxon>Peronosporaceae</taxon>
        <taxon>Phytophthora</taxon>
    </lineage>
</organism>
<protein>
    <recommendedName>
        <fullName evidence="6">Gag protein</fullName>
    </recommendedName>
</protein>
<dbReference type="InterPro" id="IPR021109">
    <property type="entry name" value="Peptidase_aspartic_dom_sf"/>
</dbReference>
<dbReference type="AlphaFoldDB" id="A0A8T0ZMR2"/>
<dbReference type="VEuPathDB" id="FungiDB:PC110_g23334"/>
<dbReference type="EMBL" id="RCMV01000648">
    <property type="protein sequence ID" value="KAG3214325.1"/>
    <property type="molecule type" value="Genomic_DNA"/>
</dbReference>
<name>A0A8T0ZMR2_9STRA</name>
<evidence type="ECO:0000256" key="1">
    <source>
        <dbReference type="SAM" id="MobiDB-lite"/>
    </source>
</evidence>
<evidence type="ECO:0000313" key="5">
    <source>
        <dbReference type="Proteomes" id="UP000735874"/>
    </source>
</evidence>
<evidence type="ECO:0000313" key="4">
    <source>
        <dbReference type="EMBL" id="KAG3214325.1"/>
    </source>
</evidence>
<feature type="region of interest" description="Disordered" evidence="1">
    <location>
        <begin position="55"/>
        <end position="82"/>
    </location>
</feature>
<dbReference type="InterPro" id="IPR032567">
    <property type="entry name" value="RTL1-rel"/>
</dbReference>
<dbReference type="EMBL" id="RCMG01000099">
    <property type="protein sequence ID" value="KAG2863650.1"/>
    <property type="molecule type" value="Genomic_DNA"/>
</dbReference>
<evidence type="ECO:0000313" key="2">
    <source>
        <dbReference type="EMBL" id="KAG2863650.1"/>
    </source>
</evidence>
<proteinExistence type="predicted"/>